<feature type="transmembrane region" description="Helical" evidence="1">
    <location>
        <begin position="21"/>
        <end position="43"/>
    </location>
</feature>
<organism evidence="2 3">
    <name type="scientific">Oceaniferula flava</name>
    <dbReference type="NCBI Taxonomy" id="2800421"/>
    <lineage>
        <taxon>Bacteria</taxon>
        <taxon>Pseudomonadati</taxon>
        <taxon>Verrucomicrobiota</taxon>
        <taxon>Verrucomicrobiia</taxon>
        <taxon>Verrucomicrobiales</taxon>
        <taxon>Verrucomicrobiaceae</taxon>
        <taxon>Oceaniferula</taxon>
    </lineage>
</organism>
<dbReference type="Proteomes" id="UP000634206">
    <property type="component" value="Unassembled WGS sequence"/>
</dbReference>
<dbReference type="EMBL" id="JAENIG010000006">
    <property type="protein sequence ID" value="MBK1855337.1"/>
    <property type="molecule type" value="Genomic_DNA"/>
</dbReference>
<keyword evidence="1" id="KW-1133">Transmembrane helix</keyword>
<comment type="caution">
    <text evidence="2">The sequence shown here is derived from an EMBL/GenBank/DDBJ whole genome shotgun (WGS) entry which is preliminary data.</text>
</comment>
<reference evidence="2" key="1">
    <citation type="submission" date="2021-01" db="EMBL/GenBank/DDBJ databases">
        <title>Modified the classification status of verrucomicrobia.</title>
        <authorList>
            <person name="Feng X."/>
        </authorList>
    </citation>
    <scope>NUCLEOTIDE SEQUENCE</scope>
    <source>
        <strain evidence="2">5K15</strain>
    </source>
</reference>
<keyword evidence="3" id="KW-1185">Reference proteome</keyword>
<evidence type="ECO:0000313" key="3">
    <source>
        <dbReference type="Proteomes" id="UP000634206"/>
    </source>
</evidence>
<accession>A0AAE2SDC7</accession>
<proteinExistence type="predicted"/>
<dbReference type="RefSeq" id="WP_309489950.1">
    <property type="nucleotide sequence ID" value="NZ_JAENIG010000006.1"/>
</dbReference>
<evidence type="ECO:0000256" key="1">
    <source>
        <dbReference type="SAM" id="Phobius"/>
    </source>
</evidence>
<keyword evidence="1" id="KW-0472">Membrane</keyword>
<sequence>MPDAFIEFPHHFEIMKPFQRLFTSAFFVGTFMLGFATSTAIAADTIAQTQPVITFLKTVKEGDLKQLKSAFSEKMQAQCKKEGWDKLLQGYQRNFKEVFSDYKLDDFTLSYKGNHEKGRVLVVHKGYYFPSLSVIKEKAEWKLNQH</sequence>
<protein>
    <submittedName>
        <fullName evidence="2">Uncharacterized protein</fullName>
    </submittedName>
</protein>
<keyword evidence="1" id="KW-0812">Transmembrane</keyword>
<gene>
    <name evidence="2" type="ORF">JIN83_10230</name>
</gene>
<evidence type="ECO:0000313" key="2">
    <source>
        <dbReference type="EMBL" id="MBK1855337.1"/>
    </source>
</evidence>
<dbReference type="AlphaFoldDB" id="A0AAE2SDC7"/>
<name>A0AAE2SDC7_9BACT</name>